<evidence type="ECO:0000313" key="2">
    <source>
        <dbReference type="Proteomes" id="UP001178461"/>
    </source>
</evidence>
<accession>A0AA35PMA2</accession>
<gene>
    <name evidence="1" type="ORF">PODLI_1B021313</name>
</gene>
<sequence>MGNEMFLTHKPSKHLSLWLVRNRWKVLPHLLWIAAPAMGRGNKEQPQRKERSDRLWDVQFQISGEYQWLLDLAACFNIDVAPSWIISRLPCDSRTGQKQQ</sequence>
<reference evidence="1" key="1">
    <citation type="submission" date="2022-12" db="EMBL/GenBank/DDBJ databases">
        <authorList>
            <person name="Alioto T."/>
            <person name="Alioto T."/>
            <person name="Gomez Garrido J."/>
        </authorList>
    </citation>
    <scope>NUCLEOTIDE SEQUENCE</scope>
</reference>
<dbReference type="AlphaFoldDB" id="A0AA35PMA2"/>
<dbReference type="EMBL" id="OX395138">
    <property type="protein sequence ID" value="CAI5789877.1"/>
    <property type="molecule type" value="Genomic_DNA"/>
</dbReference>
<name>A0AA35PMA2_9SAUR</name>
<dbReference type="Proteomes" id="UP001178461">
    <property type="component" value="Chromosome 13"/>
</dbReference>
<evidence type="ECO:0000313" key="1">
    <source>
        <dbReference type="EMBL" id="CAI5789877.1"/>
    </source>
</evidence>
<proteinExistence type="predicted"/>
<organism evidence="1 2">
    <name type="scientific">Podarcis lilfordi</name>
    <name type="common">Lilford's wall lizard</name>
    <dbReference type="NCBI Taxonomy" id="74358"/>
    <lineage>
        <taxon>Eukaryota</taxon>
        <taxon>Metazoa</taxon>
        <taxon>Chordata</taxon>
        <taxon>Craniata</taxon>
        <taxon>Vertebrata</taxon>
        <taxon>Euteleostomi</taxon>
        <taxon>Lepidosauria</taxon>
        <taxon>Squamata</taxon>
        <taxon>Bifurcata</taxon>
        <taxon>Unidentata</taxon>
        <taxon>Episquamata</taxon>
        <taxon>Laterata</taxon>
        <taxon>Lacertibaenia</taxon>
        <taxon>Lacertidae</taxon>
        <taxon>Podarcis</taxon>
    </lineage>
</organism>
<protein>
    <submittedName>
        <fullName evidence="1">Uncharacterized protein</fullName>
    </submittedName>
</protein>
<keyword evidence="2" id="KW-1185">Reference proteome</keyword>